<organism evidence="1 2">
    <name type="scientific">Arctium lappa</name>
    <name type="common">Greater burdock</name>
    <name type="synonym">Lappa major</name>
    <dbReference type="NCBI Taxonomy" id="4217"/>
    <lineage>
        <taxon>Eukaryota</taxon>
        <taxon>Viridiplantae</taxon>
        <taxon>Streptophyta</taxon>
        <taxon>Embryophyta</taxon>
        <taxon>Tracheophyta</taxon>
        <taxon>Spermatophyta</taxon>
        <taxon>Magnoliopsida</taxon>
        <taxon>eudicotyledons</taxon>
        <taxon>Gunneridae</taxon>
        <taxon>Pentapetalae</taxon>
        <taxon>asterids</taxon>
        <taxon>campanulids</taxon>
        <taxon>Asterales</taxon>
        <taxon>Asteraceae</taxon>
        <taxon>Carduoideae</taxon>
        <taxon>Cardueae</taxon>
        <taxon>Arctiinae</taxon>
        <taxon>Arctium</taxon>
    </lineage>
</organism>
<name>A0ACB9CNT0_ARCLA</name>
<accession>A0ACB9CNT0</accession>
<reference evidence="1 2" key="2">
    <citation type="journal article" date="2022" name="Mol. Ecol. Resour.">
        <title>The genomes of chicory, endive, great burdock and yacon provide insights into Asteraceae paleo-polyploidization history and plant inulin production.</title>
        <authorList>
            <person name="Fan W."/>
            <person name="Wang S."/>
            <person name="Wang H."/>
            <person name="Wang A."/>
            <person name="Jiang F."/>
            <person name="Liu H."/>
            <person name="Zhao H."/>
            <person name="Xu D."/>
            <person name="Zhang Y."/>
        </authorList>
    </citation>
    <scope>NUCLEOTIDE SEQUENCE [LARGE SCALE GENOMIC DNA]</scope>
    <source>
        <strain evidence="2">cv. Niubang</strain>
    </source>
</reference>
<comment type="caution">
    <text evidence="1">The sequence shown here is derived from an EMBL/GenBank/DDBJ whole genome shotgun (WGS) entry which is preliminary data.</text>
</comment>
<evidence type="ECO:0000313" key="2">
    <source>
        <dbReference type="Proteomes" id="UP001055879"/>
    </source>
</evidence>
<sequence length="239" mass="27183">MNSRTNNILHTGYWQQHTYDVDDDVSYDRIHVSSISLVPCSTTPDVVGSMGPFGSIQDRAAYMMPALARATSQPPMQNLPRHTNMPRDVHPRPRFTHQSPMTANPISTGNDQNNGVEKLRREVYNPGVQRLSLYDNDDYNSRAKSQETRNNEDGKRCSVCLDDFEPREMVTLTPCNHMFHDNCIVPWVKSRGQCPVCRFVIGDPTKEREGGRTSDNGGLRNEAFEREFMSFIRAMEARG</sequence>
<dbReference type="EMBL" id="CM042050">
    <property type="protein sequence ID" value="KAI3735934.1"/>
    <property type="molecule type" value="Genomic_DNA"/>
</dbReference>
<protein>
    <submittedName>
        <fullName evidence="1">Uncharacterized protein</fullName>
    </submittedName>
</protein>
<reference evidence="2" key="1">
    <citation type="journal article" date="2022" name="Mol. Ecol. Resour.">
        <title>The genomes of chicory, endive, great burdock and yacon provide insights into Asteraceae palaeo-polyploidization history and plant inulin production.</title>
        <authorList>
            <person name="Fan W."/>
            <person name="Wang S."/>
            <person name="Wang H."/>
            <person name="Wang A."/>
            <person name="Jiang F."/>
            <person name="Liu H."/>
            <person name="Zhao H."/>
            <person name="Xu D."/>
            <person name="Zhang Y."/>
        </authorList>
    </citation>
    <scope>NUCLEOTIDE SEQUENCE [LARGE SCALE GENOMIC DNA]</scope>
    <source>
        <strain evidence="2">cv. Niubang</strain>
    </source>
</reference>
<evidence type="ECO:0000313" key="1">
    <source>
        <dbReference type="EMBL" id="KAI3735934.1"/>
    </source>
</evidence>
<gene>
    <name evidence="1" type="ORF">L6452_15461</name>
</gene>
<dbReference type="Proteomes" id="UP001055879">
    <property type="component" value="Linkage Group LG04"/>
</dbReference>
<proteinExistence type="predicted"/>
<keyword evidence="2" id="KW-1185">Reference proteome</keyword>